<reference evidence="1 2" key="1">
    <citation type="submission" date="2018-06" db="EMBL/GenBank/DDBJ databases">
        <title>Genomic Encyclopedia of Type Strains, Phase III (KMG-III): the genomes of soil and plant-associated and newly described type strains.</title>
        <authorList>
            <person name="Whitman W."/>
        </authorList>
    </citation>
    <scope>NUCLEOTIDE SEQUENCE [LARGE SCALE GENOMIC DNA]</scope>
    <source>
        <strain evidence="1 2">CECT 5889</strain>
    </source>
</reference>
<comment type="caution">
    <text evidence="1">The sequence shown here is derived from an EMBL/GenBank/DDBJ whole genome shotgun (WGS) entry which is preliminary data.</text>
</comment>
<dbReference type="SUPFAM" id="SSF53756">
    <property type="entry name" value="UDP-Glycosyltransferase/glycogen phosphorylase"/>
    <property type="match status" value="1"/>
</dbReference>
<proteinExistence type="predicted"/>
<dbReference type="AlphaFoldDB" id="A0A2V4ULJ8"/>
<protein>
    <recommendedName>
        <fullName evidence="3">Glycosyltransferase involved in cell wall biosynthesis</fullName>
    </recommendedName>
</protein>
<evidence type="ECO:0000313" key="2">
    <source>
        <dbReference type="Proteomes" id="UP000247746"/>
    </source>
</evidence>
<gene>
    <name evidence="1" type="ORF">DFP82_101377</name>
</gene>
<evidence type="ECO:0000313" key="1">
    <source>
        <dbReference type="EMBL" id="PYE41057.1"/>
    </source>
</evidence>
<dbReference type="OrthoDB" id="9815351at2"/>
<dbReference type="Proteomes" id="UP000247746">
    <property type="component" value="Unassembled WGS sequence"/>
</dbReference>
<accession>A0A2V4ULJ8</accession>
<keyword evidence="2" id="KW-1185">Reference proteome</keyword>
<name>A0A2V4ULJ8_9GAMM</name>
<organism evidence="1 2">
    <name type="scientific">Psychrobacter fozii</name>
    <dbReference type="NCBI Taxonomy" id="198480"/>
    <lineage>
        <taxon>Bacteria</taxon>
        <taxon>Pseudomonadati</taxon>
        <taxon>Pseudomonadota</taxon>
        <taxon>Gammaproteobacteria</taxon>
        <taxon>Moraxellales</taxon>
        <taxon>Moraxellaceae</taxon>
        <taxon>Psychrobacter</taxon>
    </lineage>
</organism>
<dbReference type="Gene3D" id="3.40.50.2000">
    <property type="entry name" value="Glycogen Phosphorylase B"/>
    <property type="match status" value="1"/>
</dbReference>
<dbReference type="EMBL" id="QJSU01000001">
    <property type="protein sequence ID" value="PYE41057.1"/>
    <property type="molecule type" value="Genomic_DNA"/>
</dbReference>
<dbReference type="RefSeq" id="WP_110922024.1">
    <property type="nucleotide sequence ID" value="NZ_QJSU01000001.1"/>
</dbReference>
<evidence type="ECO:0008006" key="3">
    <source>
        <dbReference type="Google" id="ProtNLM"/>
    </source>
</evidence>
<sequence length="409" mass="47877">MIIEKINLHEIAHLTTEVLEAPIVEDFFNYFSSFDLERVLIVTDEDVKTDIRVLNQLRALQRATKNITILKVKPDNNYTESQKKNILAALHFKTLKNILYFPWFLILVIIHHPSLTFRTKAKQGVYNDHSYFLTKKIDTSGYTCVICNNLISVSSIDSHSEVDYVYDIHELEVFRNRNKASIQRAFYIYFKELEELRERKNILTISRYIADTLYTMYNFRNSKIEVIYNKNFVSTTFLSDFNHSKNKHLLIYVGNVSMDRGLEDIVRLSYKYDILVLACNYNEEAILYLEKNSNMHRLNIFKGMDYQSILLESIGQYQYPFFLILINPTHPSYRYALPNKFFQAQAVGCPIIVYDKTHLGSIVKKYGCGLIFSSVTHIDFLDSINNIEYAIMKKSMKVKVAEAIENKNL</sequence>